<accession>A8RT67</accession>
<gene>
    <name evidence="1" type="ORF">CLOBOL_03565</name>
</gene>
<organism evidence="1 2">
    <name type="scientific">Enterocloster bolteae (strain ATCC BAA-613 / DSM 15670 / CCUG 46953 / JCM 12243 / WAL 16351)</name>
    <name type="common">Clostridium bolteae</name>
    <dbReference type="NCBI Taxonomy" id="411902"/>
    <lineage>
        <taxon>Bacteria</taxon>
        <taxon>Bacillati</taxon>
        <taxon>Bacillota</taxon>
        <taxon>Clostridia</taxon>
        <taxon>Lachnospirales</taxon>
        <taxon>Lachnospiraceae</taxon>
        <taxon>Enterocloster</taxon>
    </lineage>
</organism>
<evidence type="ECO:0000313" key="1">
    <source>
        <dbReference type="EMBL" id="EDP16128.1"/>
    </source>
</evidence>
<dbReference type="HOGENOM" id="CLU_3151201_0_0_9"/>
<reference evidence="1 2" key="1">
    <citation type="submission" date="2007-08" db="EMBL/GenBank/DDBJ databases">
        <authorList>
            <person name="Fulton L."/>
            <person name="Clifton S."/>
            <person name="Fulton B."/>
            <person name="Xu J."/>
            <person name="Minx P."/>
            <person name="Pepin K.H."/>
            <person name="Johnson M."/>
            <person name="Thiruvilangam P."/>
            <person name="Bhonagiri V."/>
            <person name="Nash W.E."/>
            <person name="Mardis E.R."/>
            <person name="Wilson R.K."/>
        </authorList>
    </citation>
    <scope>NUCLEOTIDE SEQUENCE [LARGE SCALE GENOMIC DNA]</scope>
    <source>
        <strain evidence="2">ATCC BAA-613 / DSM 15670 / CCUG 46953 / JCM 12243 / WAL 16351</strain>
    </source>
</reference>
<evidence type="ECO:0000313" key="2">
    <source>
        <dbReference type="Proteomes" id="UP000005396"/>
    </source>
</evidence>
<dbReference type="PaxDb" id="411902-CLOBOL_03565"/>
<comment type="caution">
    <text evidence="1">The sequence shown here is derived from an EMBL/GenBank/DDBJ whole genome shotgun (WGS) entry which is preliminary data.</text>
</comment>
<reference evidence="1 2" key="2">
    <citation type="submission" date="2007-09" db="EMBL/GenBank/DDBJ databases">
        <title>Draft genome sequence of Clostridium bolteae (ATCC BAA-613).</title>
        <authorList>
            <person name="Sudarsanam P."/>
            <person name="Ley R."/>
            <person name="Guruge J."/>
            <person name="Turnbaugh P.J."/>
            <person name="Mahowald M."/>
            <person name="Liep D."/>
            <person name="Gordon J."/>
        </authorList>
    </citation>
    <scope>NUCLEOTIDE SEQUENCE [LARGE SCALE GENOMIC DNA]</scope>
    <source>
        <strain evidence="2">ATCC BAA-613 / DSM 15670 / CCUG 46953 / JCM 12243 / WAL 16351</strain>
    </source>
</reference>
<proteinExistence type="predicted"/>
<dbReference type="AlphaFoldDB" id="A8RT67"/>
<dbReference type="Proteomes" id="UP000005396">
    <property type="component" value="Unassembled WGS sequence"/>
</dbReference>
<name>A8RT67_ENTBW</name>
<dbReference type="EMBL" id="ABCC02000032">
    <property type="protein sequence ID" value="EDP16128.1"/>
    <property type="molecule type" value="Genomic_DNA"/>
</dbReference>
<protein>
    <submittedName>
        <fullName evidence="1">Uncharacterized protein</fullName>
    </submittedName>
</protein>
<sequence length="48" mass="5188">MNELSDYGKVVLFNDGYALNDTADVLMTIIDGPGLIQILVYRGHFAGG</sequence>